<keyword evidence="4 15" id="KW-0812">Transmembrane</keyword>
<keyword evidence="6" id="KW-0677">Repeat</keyword>
<dbReference type="InterPro" id="IPR011042">
    <property type="entry name" value="6-blade_b-propeller_TolB-like"/>
</dbReference>
<feature type="region of interest" description="Disordered" evidence="14">
    <location>
        <begin position="218"/>
        <end position="376"/>
    </location>
</feature>
<feature type="region of interest" description="Disordered" evidence="14">
    <location>
        <begin position="1274"/>
        <end position="1296"/>
    </location>
</feature>
<evidence type="ECO:0000256" key="9">
    <source>
        <dbReference type="ARBA" id="ARBA00022840"/>
    </source>
</evidence>
<dbReference type="Gene3D" id="1.10.510.10">
    <property type="entry name" value="Transferase(Phosphotransferase) domain 1"/>
    <property type="match status" value="1"/>
</dbReference>
<dbReference type="InterPro" id="IPR050122">
    <property type="entry name" value="RTK"/>
</dbReference>
<evidence type="ECO:0000256" key="12">
    <source>
        <dbReference type="ARBA" id="ARBA00023137"/>
    </source>
</evidence>
<keyword evidence="10 15" id="KW-1133">Transmembrane helix</keyword>
<feature type="compositionally biased region" description="Low complexity" evidence="14">
    <location>
        <begin position="300"/>
        <end position="330"/>
    </location>
</feature>
<evidence type="ECO:0000256" key="14">
    <source>
        <dbReference type="SAM" id="MobiDB-lite"/>
    </source>
</evidence>
<keyword evidence="7" id="KW-0547">Nucleotide-binding</keyword>
<dbReference type="SUPFAM" id="SSF63825">
    <property type="entry name" value="YWTD domain"/>
    <property type="match status" value="1"/>
</dbReference>
<keyword evidence="11 15" id="KW-0472">Membrane</keyword>
<dbReference type="EC" id="2.7.10.1" evidence="2"/>
<feature type="non-terminal residue" evidence="17">
    <location>
        <position position="1"/>
    </location>
</feature>
<feature type="domain" description="Protein kinase" evidence="16">
    <location>
        <begin position="1231"/>
        <end position="1645"/>
    </location>
</feature>
<evidence type="ECO:0000313" key="18">
    <source>
        <dbReference type="Proteomes" id="UP000825002"/>
    </source>
</evidence>
<feature type="compositionally biased region" description="Basic and acidic residues" evidence="14">
    <location>
        <begin position="284"/>
        <end position="299"/>
    </location>
</feature>
<comment type="caution">
    <text evidence="17">The sequence shown here is derived from an EMBL/GenBank/DDBJ whole genome shotgun (WGS) entry which is preliminary data.</text>
</comment>
<feature type="transmembrane region" description="Helical" evidence="15">
    <location>
        <begin position="68"/>
        <end position="86"/>
    </location>
</feature>
<evidence type="ECO:0000256" key="3">
    <source>
        <dbReference type="ARBA" id="ARBA00022679"/>
    </source>
</evidence>
<feature type="region of interest" description="Disordered" evidence="14">
    <location>
        <begin position="172"/>
        <end position="191"/>
    </location>
</feature>
<dbReference type="CDD" id="cd00192">
    <property type="entry name" value="PTKc"/>
    <property type="match status" value="1"/>
</dbReference>
<dbReference type="InterPro" id="IPR002011">
    <property type="entry name" value="Tyr_kinase_rcpt_2_CS"/>
</dbReference>
<reference evidence="17 18" key="1">
    <citation type="submission" date="2020-10" db="EMBL/GenBank/DDBJ databases">
        <authorList>
            <person name="Klimov P.B."/>
            <person name="Dyachkov S.M."/>
            <person name="Chetverikov P.E."/>
        </authorList>
    </citation>
    <scope>NUCLEOTIDE SEQUENCE [LARGE SCALE GENOMIC DNA]</scope>
    <source>
        <strain evidence="17">BMOC 18-1129-001#AD2665</strain>
        <tissue evidence="17">Entire mites</tissue>
    </source>
</reference>
<dbReference type="PROSITE" id="PS00239">
    <property type="entry name" value="RECEPTOR_TYR_KIN_II"/>
    <property type="match status" value="1"/>
</dbReference>
<keyword evidence="12" id="KW-0829">Tyrosine-protein kinase</keyword>
<feature type="compositionally biased region" description="Low complexity" evidence="14">
    <location>
        <begin position="578"/>
        <end position="596"/>
    </location>
</feature>
<dbReference type="PANTHER" id="PTHR24416">
    <property type="entry name" value="TYROSINE-PROTEIN KINASE RECEPTOR"/>
    <property type="match status" value="1"/>
</dbReference>
<organism evidence="17 18">
    <name type="scientific">Fragariocoptes setiger</name>
    <dbReference type="NCBI Taxonomy" id="1670756"/>
    <lineage>
        <taxon>Eukaryota</taxon>
        <taxon>Metazoa</taxon>
        <taxon>Ecdysozoa</taxon>
        <taxon>Arthropoda</taxon>
        <taxon>Chelicerata</taxon>
        <taxon>Arachnida</taxon>
        <taxon>Acari</taxon>
        <taxon>Acariformes</taxon>
        <taxon>Trombidiformes</taxon>
        <taxon>Prostigmata</taxon>
        <taxon>Eupodina</taxon>
        <taxon>Eriophyoidea</taxon>
        <taxon>Phytoptidae</taxon>
        <taxon>Fragariocoptes</taxon>
    </lineage>
</organism>
<gene>
    <name evidence="17" type="primary">V-ROS</name>
    <name evidence="17" type="ORF">GZH46_02320</name>
</gene>
<feature type="compositionally biased region" description="Low complexity" evidence="14">
    <location>
        <begin position="271"/>
        <end position="283"/>
    </location>
</feature>
<feature type="compositionally biased region" description="Basic and acidic residues" evidence="14">
    <location>
        <begin position="342"/>
        <end position="351"/>
    </location>
</feature>
<feature type="compositionally biased region" description="Low complexity" evidence="14">
    <location>
        <begin position="636"/>
        <end position="645"/>
    </location>
</feature>
<feature type="region of interest" description="Disordered" evidence="14">
    <location>
        <begin position="573"/>
        <end position="610"/>
    </location>
</feature>
<feature type="compositionally biased region" description="Polar residues" evidence="14">
    <location>
        <begin position="1358"/>
        <end position="1369"/>
    </location>
</feature>
<dbReference type="InterPro" id="IPR000719">
    <property type="entry name" value="Prot_kinase_dom"/>
</dbReference>
<dbReference type="PRINTS" id="PR00109">
    <property type="entry name" value="TYRKINASE"/>
</dbReference>
<dbReference type="SMART" id="SM00219">
    <property type="entry name" value="TyrKc"/>
    <property type="match status" value="1"/>
</dbReference>
<feature type="region of interest" description="Disordered" evidence="14">
    <location>
        <begin position="625"/>
        <end position="682"/>
    </location>
</feature>
<evidence type="ECO:0000256" key="11">
    <source>
        <dbReference type="ARBA" id="ARBA00023136"/>
    </source>
</evidence>
<keyword evidence="9" id="KW-0067">ATP-binding</keyword>
<dbReference type="InterPro" id="IPR020635">
    <property type="entry name" value="Tyr_kinase_cat_dom"/>
</dbReference>
<feature type="region of interest" description="Disordered" evidence="14">
    <location>
        <begin position="1087"/>
        <end position="1155"/>
    </location>
</feature>
<dbReference type="GO" id="GO:0016301">
    <property type="term" value="F:kinase activity"/>
    <property type="evidence" value="ECO:0007669"/>
    <property type="project" value="UniProtKB-KW"/>
</dbReference>
<keyword evidence="8 17" id="KW-0418">Kinase</keyword>
<comment type="catalytic activity">
    <reaction evidence="13">
        <text>L-tyrosyl-[protein] + ATP = O-phospho-L-tyrosyl-[protein] + ADP + H(+)</text>
        <dbReference type="Rhea" id="RHEA:10596"/>
        <dbReference type="Rhea" id="RHEA-COMP:10136"/>
        <dbReference type="Rhea" id="RHEA-COMP:20101"/>
        <dbReference type="ChEBI" id="CHEBI:15378"/>
        <dbReference type="ChEBI" id="CHEBI:30616"/>
        <dbReference type="ChEBI" id="CHEBI:46858"/>
        <dbReference type="ChEBI" id="CHEBI:61978"/>
        <dbReference type="ChEBI" id="CHEBI:456216"/>
        <dbReference type="EC" id="2.7.10.1"/>
    </reaction>
</comment>
<evidence type="ECO:0000256" key="4">
    <source>
        <dbReference type="ARBA" id="ARBA00022692"/>
    </source>
</evidence>
<protein>
    <recommendedName>
        <fullName evidence="2">receptor protein-tyrosine kinase</fullName>
        <ecNumber evidence="2">2.7.10.1</ecNumber>
    </recommendedName>
</protein>
<feature type="non-terminal residue" evidence="17">
    <location>
        <position position="1698"/>
    </location>
</feature>
<evidence type="ECO:0000256" key="1">
    <source>
        <dbReference type="ARBA" id="ARBA00004479"/>
    </source>
</evidence>
<accession>A0ABQ7S706</accession>
<dbReference type="EMBL" id="JAIFTH010000632">
    <property type="protein sequence ID" value="KAG9509172.1"/>
    <property type="molecule type" value="Genomic_DNA"/>
</dbReference>
<feature type="compositionally biased region" description="Polar residues" evidence="14">
    <location>
        <begin position="1119"/>
        <end position="1128"/>
    </location>
</feature>
<dbReference type="Proteomes" id="UP000825002">
    <property type="component" value="Unassembled WGS sequence"/>
</dbReference>
<feature type="transmembrane region" description="Helical" evidence="15">
    <location>
        <begin position="1047"/>
        <end position="1069"/>
    </location>
</feature>
<evidence type="ECO:0000313" key="17">
    <source>
        <dbReference type="EMBL" id="KAG9509172.1"/>
    </source>
</evidence>
<evidence type="ECO:0000256" key="13">
    <source>
        <dbReference type="ARBA" id="ARBA00051243"/>
    </source>
</evidence>
<dbReference type="PROSITE" id="PS50011">
    <property type="entry name" value="PROTEIN_KINASE_DOM"/>
    <property type="match status" value="1"/>
</dbReference>
<feature type="compositionally biased region" description="Low complexity" evidence="14">
    <location>
        <begin position="1096"/>
        <end position="1113"/>
    </location>
</feature>
<evidence type="ECO:0000256" key="6">
    <source>
        <dbReference type="ARBA" id="ARBA00022737"/>
    </source>
</evidence>
<feature type="region of interest" description="Disordered" evidence="14">
    <location>
        <begin position="969"/>
        <end position="989"/>
    </location>
</feature>
<evidence type="ECO:0000256" key="15">
    <source>
        <dbReference type="SAM" id="Phobius"/>
    </source>
</evidence>
<feature type="region of interest" description="Disordered" evidence="14">
    <location>
        <begin position="1330"/>
        <end position="1349"/>
    </location>
</feature>
<keyword evidence="5" id="KW-0732">Signal</keyword>
<dbReference type="Pfam" id="PF07714">
    <property type="entry name" value="PK_Tyr_Ser-Thr"/>
    <property type="match status" value="1"/>
</dbReference>
<evidence type="ECO:0000256" key="10">
    <source>
        <dbReference type="ARBA" id="ARBA00022989"/>
    </source>
</evidence>
<name>A0ABQ7S706_9ACAR</name>
<dbReference type="InterPro" id="IPR001245">
    <property type="entry name" value="Ser-Thr/Tyr_kinase_cat_dom"/>
</dbReference>
<keyword evidence="18" id="KW-1185">Reference proteome</keyword>
<evidence type="ECO:0000256" key="8">
    <source>
        <dbReference type="ARBA" id="ARBA00022777"/>
    </source>
</evidence>
<feature type="compositionally biased region" description="Low complexity" evidence="14">
    <location>
        <begin position="1129"/>
        <end position="1155"/>
    </location>
</feature>
<keyword evidence="3" id="KW-0808">Transferase</keyword>
<evidence type="ECO:0000256" key="5">
    <source>
        <dbReference type="ARBA" id="ARBA00022729"/>
    </source>
</evidence>
<dbReference type="SUPFAM" id="SSF56112">
    <property type="entry name" value="Protein kinase-like (PK-like)"/>
    <property type="match status" value="1"/>
</dbReference>
<dbReference type="PANTHER" id="PTHR24416:SF525">
    <property type="entry name" value="INSULIN-LIKE RECEPTOR"/>
    <property type="match status" value="1"/>
</dbReference>
<feature type="region of interest" description="Disordered" evidence="14">
    <location>
        <begin position="1358"/>
        <end position="1380"/>
    </location>
</feature>
<comment type="subcellular location">
    <subcellularLocation>
        <location evidence="1">Membrane</location>
        <topology evidence="1">Single-pass type I membrane protein</topology>
    </subcellularLocation>
</comment>
<dbReference type="Gene3D" id="2.120.10.30">
    <property type="entry name" value="TolB, C-terminal domain"/>
    <property type="match status" value="1"/>
</dbReference>
<evidence type="ECO:0000256" key="2">
    <source>
        <dbReference type="ARBA" id="ARBA00011902"/>
    </source>
</evidence>
<evidence type="ECO:0000259" key="16">
    <source>
        <dbReference type="PROSITE" id="PS50011"/>
    </source>
</evidence>
<feature type="compositionally biased region" description="Low complexity" evidence="14">
    <location>
        <begin position="1283"/>
        <end position="1296"/>
    </location>
</feature>
<feature type="compositionally biased region" description="Low complexity" evidence="14">
    <location>
        <begin position="969"/>
        <end position="982"/>
    </location>
</feature>
<sequence length="1698" mass="186309">DHQHGCKFRHRQRTKTTIANTETKETTSTTITTRLSPVKKSIRAPNQRHSQVKDINITKCRRTQRTSLLNAYLMTLSLALINAYIINRATLSIAQPVLPSAVAAGIAATTTTTTINTVSQLDASSIGKGEGGSGNLDQDVHFLLLMSDTQIAIWQTPIIYHEPQTILTLHDTSKSAQSTAPDRFKRSTTSDSLATSVSFSNLADRQNIDQNSEVAAKALDSRRNSNKNSRINNRTRRANAGHTEHATVDSDASGPSGATVNSVAGVNVVTDNSNSDGNGSANSVEHERDDRHEHRHVHDSSSSNSNESNTGNDSSNRNGSNNDDANSSGNKRPGTHDDDDSHDNNSDHETQRLMVRQHQQQHNAHVYDDGDDDDDVTASIAATAGSAKSNQQQSQPQHQRRLVDMDVHIERRYVFAADSSGAIVRFSFTAASQQHSVSGVASTTPTVVPLHWPPTTATMNVTNVAVEAAATQVSGGHTTIATTAAPHSTAIADEVDDTIKLLWSAASELADITCYSAESRSLAGKRNSDSNRDHVAQLKLKLQLQHSNVSAGNNLGVGDKQQLNNQTTHNVDQMHGISANDDSSAASAVTSDTSVNIESDNDNDNGNGNIGRVIVIGARHHNGGQFASAKSKRSETTTATSATTTHGRRVSPAQLDGKQVAAATSATDFEQPTAIDNDDDGQSQSQLKLSVDWINERVFVVHKQRLLSFDFEGDHRRVHLDDFRPIPYTMKVDPCNGYVFWLTRGERHNAIYRLDMATFTDHQPATGANNGNGTQRWQQVSSRQAIPIVRHLPRNATRFFIDYDDGVLYVPVAGERHNIRQKSGVTVPKPAEGAHWQQRYELSSAQLRLTTSANGAEMINNGNERNRRDLHALQANEGELLAFELDGTNGRTVIGTHNVWSEETLDTLARVRDMIYNNEPDPRQRFYWLTSWGELCEQYLDTNDTKHSLLNEASQVQHGFRRLLLVSSANQPRPRRSASSSPDCVTPAEGNNNTAFVASVTITDGNDKSAVSSSYDTIPFGQHSSLLMTADNAQMSRSSAFSRTASVWLGVAIGVAMLALVALIFAVALRYRQYQLQQSQQQQQHCGLQRGTIERSSTPSTTASTSTSASAVSRLSHMSHLSHTASHVTTQSSSTNTHQQHQQQQQQQHQQQQQTQMMHLLHLDTLPNLFVSPVSNETNSMQLQPQQQQLGKLRRAPEHCQESNKLYIPSELLHDDKLGAIPRIAASQLAIDVHRCIGRGHFGTVFAGILTLDHCNVANMKMMSALVSASDIGKSTMPRRHSSSCTTTASTSGHGSVLTSGGYLTPNHYHCNCSQRNIFSSNGSSTASHSLASDHYSSPSSSGSASSSTSTSLALASNHVSNGSTTSGADTHCTRRTNHTAMTDDDTKSIVSCTKIRVAVKQLKEDACDCDKRDFLEEAKLLSKFDHPNIVKLIGICVDRGAILHVMELMLGGDLNKYLQACHAHNQRAQLTLDDLLTICLDVADGCCYLEQQRHVHRDLAARNCLVSGVDHQQMIGAGGGPRRVVKLADFGLARDIYKKDYYRKRTDSAMPVKWLAPESLNSHIFTTMSDVWSFGVLVWEIMTFCQLSPYPGKDSFDDIRDHINKGERLEKPDNCPDAVYQLMRNCWENEPECRPSFQDCRAYLMEIREHVRRQAIPPPISNLSSHHINDKLTVSNKHNNINNVTTPSIQTLTPQII</sequence>
<dbReference type="InterPro" id="IPR011009">
    <property type="entry name" value="Kinase-like_dom_sf"/>
</dbReference>
<evidence type="ECO:0000256" key="7">
    <source>
        <dbReference type="ARBA" id="ARBA00022741"/>
    </source>
</evidence>
<proteinExistence type="predicted"/>